<feature type="domain" description="Tyr recombinase" evidence="7">
    <location>
        <begin position="90"/>
        <end position="265"/>
    </location>
</feature>
<feature type="domain" description="Core-binding (CB)" evidence="8">
    <location>
        <begin position="1"/>
        <end position="69"/>
    </location>
</feature>
<organism evidence="9 10">
    <name type="scientific">Clostridium estertheticum</name>
    <dbReference type="NCBI Taxonomy" id="238834"/>
    <lineage>
        <taxon>Bacteria</taxon>
        <taxon>Bacillati</taxon>
        <taxon>Bacillota</taxon>
        <taxon>Clostridia</taxon>
        <taxon>Eubacteriales</taxon>
        <taxon>Clostridiaceae</taxon>
        <taxon>Clostridium</taxon>
    </lineage>
</organism>
<keyword evidence="4 6" id="KW-0238">DNA-binding</keyword>
<evidence type="ECO:0000256" key="4">
    <source>
        <dbReference type="ARBA" id="ARBA00023125"/>
    </source>
</evidence>
<dbReference type="PANTHER" id="PTHR30349">
    <property type="entry name" value="PHAGE INTEGRASE-RELATED"/>
    <property type="match status" value="1"/>
</dbReference>
<evidence type="ECO:0000259" key="8">
    <source>
        <dbReference type="PROSITE" id="PS51900"/>
    </source>
</evidence>
<dbReference type="PROSITE" id="PS51898">
    <property type="entry name" value="TYR_RECOMBINASE"/>
    <property type="match status" value="1"/>
</dbReference>
<dbReference type="AlphaFoldDB" id="A0A5N7IQ65"/>
<dbReference type="Gene3D" id="1.10.150.130">
    <property type="match status" value="1"/>
</dbReference>
<evidence type="ECO:0000313" key="10">
    <source>
        <dbReference type="Proteomes" id="UP000342249"/>
    </source>
</evidence>
<sequence length="269" mass="31788">MEMEECSNNTRDAYIYDIKQFSKIINKDSLDITKKDLLEFKNKLKFKGLEDITINRKICAVNKYVFFLKENYNFSLDVKIKKIKIKEQKYLKDMITKDDYTKLVKEAREKKDMRAVLIFRLLFFSGMRISEMLQMKLNDIGKKTIKVKGKGSKKRDVIIPIELNESFYNYLETRKKTDTKALFTSKNGAMTRQMCNYTIKRYAKLAGIKKAVAKCHNLRHLFCLTCVRDRNMTIDEVADLAGHVDINSTRIYTRRTSEELIEKVRDFKE</sequence>
<protein>
    <submittedName>
        <fullName evidence="9">Integrase</fullName>
    </submittedName>
</protein>
<name>A0A5N7IQ65_9CLOT</name>
<accession>A0A5N7IQ65</accession>
<evidence type="ECO:0000256" key="2">
    <source>
        <dbReference type="ARBA" id="ARBA00008857"/>
    </source>
</evidence>
<dbReference type="PANTHER" id="PTHR30349:SF41">
    <property type="entry name" value="INTEGRASE_RECOMBINASE PROTEIN MJ0367-RELATED"/>
    <property type="match status" value="1"/>
</dbReference>
<dbReference type="EMBL" id="SPSF01000032">
    <property type="protein sequence ID" value="MPQ63118.1"/>
    <property type="molecule type" value="Genomic_DNA"/>
</dbReference>
<dbReference type="SUPFAM" id="SSF56349">
    <property type="entry name" value="DNA breaking-rejoining enzymes"/>
    <property type="match status" value="1"/>
</dbReference>
<evidence type="ECO:0000256" key="3">
    <source>
        <dbReference type="ARBA" id="ARBA00022908"/>
    </source>
</evidence>
<comment type="similarity">
    <text evidence="2">Belongs to the 'phage' integrase family.</text>
</comment>
<evidence type="ECO:0000256" key="1">
    <source>
        <dbReference type="ARBA" id="ARBA00003283"/>
    </source>
</evidence>
<dbReference type="GO" id="GO:0015074">
    <property type="term" value="P:DNA integration"/>
    <property type="evidence" value="ECO:0007669"/>
    <property type="project" value="UniProtKB-KW"/>
</dbReference>
<keyword evidence="3" id="KW-0229">DNA integration</keyword>
<dbReference type="InterPro" id="IPR002104">
    <property type="entry name" value="Integrase_catalytic"/>
</dbReference>
<dbReference type="InterPro" id="IPR004107">
    <property type="entry name" value="Integrase_SAM-like_N"/>
</dbReference>
<dbReference type="InterPro" id="IPR050090">
    <property type="entry name" value="Tyrosine_recombinase_XerCD"/>
</dbReference>
<comment type="caution">
    <text evidence="9">The sequence shown here is derived from an EMBL/GenBank/DDBJ whole genome shotgun (WGS) entry which is preliminary data.</text>
</comment>
<dbReference type="Pfam" id="PF02899">
    <property type="entry name" value="Phage_int_SAM_1"/>
    <property type="match status" value="1"/>
</dbReference>
<dbReference type="InterPro" id="IPR011010">
    <property type="entry name" value="DNA_brk_join_enz"/>
</dbReference>
<reference evidence="9 10" key="1">
    <citation type="journal article" date="2019" name="Lett. Appl. Microbiol.">
        <title>A case of 'blown pack' spoilage of vacuum-packaged pork likely associated with Clostridium estertheticum in Canada.</title>
        <authorList>
            <person name="Zhang P."/>
            <person name="Ward P."/>
            <person name="McMullen L.M."/>
            <person name="Yang X."/>
        </authorList>
    </citation>
    <scope>NUCLEOTIDE SEQUENCE [LARGE SCALE GENOMIC DNA]</scope>
    <source>
        <strain evidence="9 10">MA19</strain>
    </source>
</reference>
<gene>
    <name evidence="9" type="ORF">E4V82_13485</name>
</gene>
<dbReference type="InterPro" id="IPR013762">
    <property type="entry name" value="Integrase-like_cat_sf"/>
</dbReference>
<evidence type="ECO:0000313" key="9">
    <source>
        <dbReference type="EMBL" id="MPQ63118.1"/>
    </source>
</evidence>
<proteinExistence type="inferred from homology"/>
<evidence type="ECO:0000259" key="7">
    <source>
        <dbReference type="PROSITE" id="PS51898"/>
    </source>
</evidence>
<dbReference type="InterPro" id="IPR044068">
    <property type="entry name" value="CB"/>
</dbReference>
<dbReference type="InterPro" id="IPR010998">
    <property type="entry name" value="Integrase_recombinase_N"/>
</dbReference>
<dbReference type="Proteomes" id="UP000342249">
    <property type="component" value="Unassembled WGS sequence"/>
</dbReference>
<dbReference type="PROSITE" id="PS51900">
    <property type="entry name" value="CB"/>
    <property type="match status" value="1"/>
</dbReference>
<dbReference type="GO" id="GO:0003677">
    <property type="term" value="F:DNA binding"/>
    <property type="evidence" value="ECO:0007669"/>
    <property type="project" value="UniProtKB-UniRule"/>
</dbReference>
<evidence type="ECO:0000256" key="5">
    <source>
        <dbReference type="ARBA" id="ARBA00023172"/>
    </source>
</evidence>
<comment type="function">
    <text evidence="1">Site-specific tyrosine recombinase, which acts by catalyzing the cutting and rejoining of the recombining DNA molecules.</text>
</comment>
<dbReference type="GO" id="GO:0006310">
    <property type="term" value="P:DNA recombination"/>
    <property type="evidence" value="ECO:0007669"/>
    <property type="project" value="UniProtKB-KW"/>
</dbReference>
<evidence type="ECO:0000256" key="6">
    <source>
        <dbReference type="PROSITE-ProRule" id="PRU01248"/>
    </source>
</evidence>
<dbReference type="Pfam" id="PF00589">
    <property type="entry name" value="Phage_integrase"/>
    <property type="match status" value="1"/>
</dbReference>
<dbReference type="Gene3D" id="1.10.443.10">
    <property type="entry name" value="Intergrase catalytic core"/>
    <property type="match status" value="1"/>
</dbReference>
<keyword evidence="5" id="KW-0233">DNA recombination</keyword>